<dbReference type="PANTHER" id="PTHR31374">
    <property type="entry name" value="AUXIN-INDUCED PROTEIN-LIKE-RELATED"/>
    <property type="match status" value="1"/>
</dbReference>
<organism evidence="4 5">
    <name type="scientific">Durio zibethinus</name>
    <name type="common">Durian</name>
    <dbReference type="NCBI Taxonomy" id="66656"/>
    <lineage>
        <taxon>Eukaryota</taxon>
        <taxon>Viridiplantae</taxon>
        <taxon>Streptophyta</taxon>
        <taxon>Embryophyta</taxon>
        <taxon>Tracheophyta</taxon>
        <taxon>Spermatophyta</taxon>
        <taxon>Magnoliopsida</taxon>
        <taxon>eudicotyledons</taxon>
        <taxon>Gunneridae</taxon>
        <taxon>Pentapetalae</taxon>
        <taxon>rosids</taxon>
        <taxon>malvids</taxon>
        <taxon>Malvales</taxon>
        <taxon>Malvaceae</taxon>
        <taxon>Helicteroideae</taxon>
        <taxon>Durio</taxon>
    </lineage>
</organism>
<accession>A0A6P5X867</accession>
<keyword evidence="3" id="KW-0341">Growth regulation</keyword>
<evidence type="ECO:0000256" key="1">
    <source>
        <dbReference type="ARBA" id="ARBA00006974"/>
    </source>
</evidence>
<comment type="similarity">
    <text evidence="1">Belongs to the ARG7 family.</text>
</comment>
<dbReference type="Pfam" id="PF02519">
    <property type="entry name" value="Auxin_inducible"/>
    <property type="match status" value="1"/>
</dbReference>
<proteinExistence type="inferred from homology"/>
<keyword evidence="2" id="KW-0217">Developmental protein</keyword>
<evidence type="ECO:0000256" key="2">
    <source>
        <dbReference type="ARBA" id="ARBA00022473"/>
    </source>
</evidence>
<dbReference type="Proteomes" id="UP000515121">
    <property type="component" value="Unplaced"/>
</dbReference>
<name>A0A6P5X867_DURZI</name>
<dbReference type="AlphaFoldDB" id="A0A6P5X867"/>
<dbReference type="OrthoDB" id="1897212at2759"/>
<evidence type="ECO:0000256" key="3">
    <source>
        <dbReference type="ARBA" id="ARBA00022604"/>
    </source>
</evidence>
<evidence type="ECO:0000313" key="4">
    <source>
        <dbReference type="Proteomes" id="UP000515121"/>
    </source>
</evidence>
<dbReference type="GeneID" id="111280657"/>
<dbReference type="PANTHER" id="PTHR31374:SF139">
    <property type="entry name" value="OS02G0143300 PROTEIN"/>
    <property type="match status" value="1"/>
</dbReference>
<protein>
    <submittedName>
        <fullName evidence="5">Auxin-responsive protein SAUR71-like</fullName>
    </submittedName>
</protein>
<evidence type="ECO:0000313" key="5">
    <source>
        <dbReference type="RefSeq" id="XP_022723807.1"/>
    </source>
</evidence>
<dbReference type="GO" id="GO:0009733">
    <property type="term" value="P:response to auxin"/>
    <property type="evidence" value="ECO:0007669"/>
    <property type="project" value="InterPro"/>
</dbReference>
<keyword evidence="4" id="KW-1185">Reference proteome</keyword>
<reference evidence="5" key="1">
    <citation type="submission" date="2025-08" db="UniProtKB">
        <authorList>
            <consortium name="RefSeq"/>
        </authorList>
    </citation>
    <scope>IDENTIFICATION</scope>
    <source>
        <tissue evidence="5">Fruit stalk</tissue>
    </source>
</reference>
<dbReference type="KEGG" id="dzi:111280657"/>
<sequence length="147" mass="16727">MMKQKAAHITRRPKNFLRLWQRRADQRHLKLPAITGKSHKILGSNYEEMSKESLLTGELSDGSSRGSIHVPKGSIAVYVGPVRRKFVIPTSYLAMPEFRVLMDKVADEFGFEHEGGLQIPCDEQDFEQILLRCGTPPKYLTGAIQRF</sequence>
<gene>
    <name evidence="5" type="primary">LOC111280657</name>
</gene>
<dbReference type="InterPro" id="IPR003676">
    <property type="entry name" value="SAUR_fam"/>
</dbReference>
<dbReference type="RefSeq" id="XP_022723807.1">
    <property type="nucleotide sequence ID" value="XM_022868072.1"/>
</dbReference>